<dbReference type="PROSITE" id="PS50172">
    <property type="entry name" value="BRCT"/>
    <property type="match status" value="1"/>
</dbReference>
<dbReference type="EMBL" id="SKBQ01000030">
    <property type="protein sequence ID" value="TPX13902.1"/>
    <property type="molecule type" value="Genomic_DNA"/>
</dbReference>
<evidence type="ECO:0000313" key="4">
    <source>
        <dbReference type="EMBL" id="TPX13902.1"/>
    </source>
</evidence>
<evidence type="ECO:0000259" key="3">
    <source>
        <dbReference type="PROSITE" id="PS50853"/>
    </source>
</evidence>
<dbReference type="GeneID" id="41973049"/>
<dbReference type="CDD" id="cd17742">
    <property type="entry name" value="BRCT_CHS5_like"/>
    <property type="match status" value="1"/>
</dbReference>
<proteinExistence type="predicted"/>
<dbReference type="PANTHER" id="PTHR47351:SF1">
    <property type="entry name" value="CHITIN BIOSYNTHESIS PROTEIN CHS5"/>
    <property type="match status" value="1"/>
</dbReference>
<dbReference type="GO" id="GO:0006893">
    <property type="term" value="P:Golgi to plasma membrane transport"/>
    <property type="evidence" value="ECO:0007669"/>
    <property type="project" value="TreeGrafter"/>
</dbReference>
<feature type="region of interest" description="Disordered" evidence="1">
    <location>
        <begin position="196"/>
        <end position="252"/>
    </location>
</feature>
<evidence type="ECO:0000313" key="5">
    <source>
        <dbReference type="Proteomes" id="UP000319257"/>
    </source>
</evidence>
<feature type="compositionally biased region" description="Polar residues" evidence="1">
    <location>
        <begin position="644"/>
        <end position="655"/>
    </location>
</feature>
<accession>A0A507AVA7</accession>
<dbReference type="InterPro" id="IPR036420">
    <property type="entry name" value="BRCT_dom_sf"/>
</dbReference>
<comment type="caution">
    <text evidence="4">The sequence shown here is derived from an EMBL/GenBank/DDBJ whole genome shotgun (WGS) entry which is preliminary data.</text>
</comment>
<dbReference type="GO" id="GO:0046983">
    <property type="term" value="F:protein dimerization activity"/>
    <property type="evidence" value="ECO:0007669"/>
    <property type="project" value="InterPro"/>
</dbReference>
<feature type="compositionally biased region" description="Polar residues" evidence="1">
    <location>
        <begin position="236"/>
        <end position="251"/>
    </location>
</feature>
<dbReference type="InterPro" id="IPR052827">
    <property type="entry name" value="CHS_Export/Cell_Fusion_Reg"/>
</dbReference>
<feature type="compositionally biased region" description="Basic and acidic residues" evidence="1">
    <location>
        <begin position="591"/>
        <end position="612"/>
    </location>
</feature>
<dbReference type="OrthoDB" id="245697at2759"/>
<name>A0A507AVA7_9PEZI</name>
<dbReference type="SUPFAM" id="SSF52113">
    <property type="entry name" value="BRCT domain"/>
    <property type="match status" value="1"/>
</dbReference>
<feature type="domain" description="Fibronectin type-III" evidence="3">
    <location>
        <begin position="334"/>
        <end position="428"/>
    </location>
</feature>
<dbReference type="PROSITE" id="PS50853">
    <property type="entry name" value="FN3"/>
    <property type="match status" value="1"/>
</dbReference>
<dbReference type="Pfam" id="PF00533">
    <property type="entry name" value="BRCT"/>
    <property type="match status" value="1"/>
</dbReference>
<feature type="region of interest" description="Disordered" evidence="1">
    <location>
        <begin position="16"/>
        <end position="57"/>
    </location>
</feature>
<dbReference type="Proteomes" id="UP000319257">
    <property type="component" value="Unassembled WGS sequence"/>
</dbReference>
<dbReference type="FunFam" id="2.60.40.10:FF:000453">
    <property type="entry name" value="Chitin biosynthesis protein CHS5"/>
    <property type="match status" value="1"/>
</dbReference>
<dbReference type="Gene3D" id="6.20.120.50">
    <property type="match status" value="1"/>
</dbReference>
<organism evidence="4 5">
    <name type="scientific">Thyridium curvatum</name>
    <dbReference type="NCBI Taxonomy" id="1093900"/>
    <lineage>
        <taxon>Eukaryota</taxon>
        <taxon>Fungi</taxon>
        <taxon>Dikarya</taxon>
        <taxon>Ascomycota</taxon>
        <taxon>Pezizomycotina</taxon>
        <taxon>Sordariomycetes</taxon>
        <taxon>Sordariomycetidae</taxon>
        <taxon>Thyridiales</taxon>
        <taxon>Thyridiaceae</taxon>
        <taxon>Thyridium</taxon>
    </lineage>
</organism>
<evidence type="ECO:0000259" key="2">
    <source>
        <dbReference type="PROSITE" id="PS50172"/>
    </source>
</evidence>
<sequence>MVQKVAQAANIGFPGRWRSLRFPPAQPPRSHQQNGGGGGGAAAAGAGAGKKVPKTSAGGVQVATIPQHVFHPWHMRYFDRHGHALAESMLRRYLARTDPLWWFVTVHGDSTIPDSAFVKRAMRKRAEHAFRVALERRGWDAEGRRIAGRGGHDGLRELYGSVRINGVLKMLLHLRFEEVVASFEQAVKSLEELLGKGAPGASGERPSSPSGLGEVETGRPMASKSRKKPRKFDKANNPSLIPETETSTTDLSPRALPSKMLVSLTVGKVDAGVTVLLTPDKRLIEFPSILLPPDISSGSIVDITVGRNTASEDETEKRFRALQDQIYAAFGAAAPSPPVLRCRNATQTSVVLEWDPVELATADLISLALYRNGQKAGNIPRPLSMHSTKISGLAVDTEYTFHLVLRTTAGTYSSERVVVRTHKMTDLSGITITTGILPAATRENLTSAVERIGAKIVDGVRIDTTHFVTTEGRGVAWEKAVENNIPVVRPEWVEACEKNGRILGVTKFYLDAQWTGPPAEERPSTTTQSPAVTQQKELPPTPSPNGQPATESNKDDAPAKQSEGAAEAGAGGARDDESDEDEDEDAEEGEDQPKSAVHEEQKVNIDDREKQKFALRPGPHQAKVEDDDDEEDKAASPGEKATTPGDNASFQDVAL</sequence>
<dbReference type="AlphaFoldDB" id="A0A507AVA7"/>
<dbReference type="InterPro" id="IPR031673">
    <property type="entry name" value="Chs5_N"/>
</dbReference>
<dbReference type="SMART" id="SM00060">
    <property type="entry name" value="FN3"/>
    <property type="match status" value="1"/>
</dbReference>
<feature type="compositionally biased region" description="Gly residues" evidence="1">
    <location>
        <begin position="34"/>
        <end position="48"/>
    </location>
</feature>
<dbReference type="CDD" id="cd13945">
    <property type="entry name" value="Chs5_N"/>
    <property type="match status" value="1"/>
</dbReference>
<dbReference type="RefSeq" id="XP_030995613.1">
    <property type="nucleotide sequence ID" value="XM_031140142.1"/>
</dbReference>
<reference evidence="4 5" key="1">
    <citation type="submission" date="2019-06" db="EMBL/GenBank/DDBJ databases">
        <title>Draft genome sequence of the filamentous fungus Phialemoniopsis curvata isolated from diesel fuel.</title>
        <authorList>
            <person name="Varaljay V.A."/>
            <person name="Lyon W.J."/>
            <person name="Crouch A.L."/>
            <person name="Drake C.E."/>
            <person name="Hollomon J.M."/>
            <person name="Nadeau L.J."/>
            <person name="Nunn H.S."/>
            <person name="Stevenson B.S."/>
            <person name="Bojanowski C.L."/>
            <person name="Crookes-Goodson W.J."/>
        </authorList>
    </citation>
    <scope>NUCLEOTIDE SEQUENCE [LARGE SCALE GENOMIC DNA]</scope>
    <source>
        <strain evidence="4 5">D216</strain>
    </source>
</reference>
<protein>
    <submittedName>
        <fullName evidence="4">Uncharacterized protein</fullName>
    </submittedName>
</protein>
<dbReference type="CDD" id="cd00063">
    <property type="entry name" value="FN3"/>
    <property type="match status" value="1"/>
</dbReference>
<dbReference type="GO" id="GO:0000747">
    <property type="term" value="P:conjugation with cellular fusion"/>
    <property type="evidence" value="ECO:0007669"/>
    <property type="project" value="TreeGrafter"/>
</dbReference>
<dbReference type="InParanoid" id="A0A507AVA7"/>
<dbReference type="Gene3D" id="2.60.40.10">
    <property type="entry name" value="Immunoglobulins"/>
    <property type="match status" value="1"/>
</dbReference>
<feature type="domain" description="BRCT" evidence="2">
    <location>
        <begin position="422"/>
        <end position="510"/>
    </location>
</feature>
<dbReference type="SMART" id="SM00292">
    <property type="entry name" value="BRCT"/>
    <property type="match status" value="1"/>
</dbReference>
<gene>
    <name evidence="4" type="ORF">E0L32_005602</name>
</gene>
<feature type="compositionally biased region" description="Polar residues" evidence="1">
    <location>
        <begin position="524"/>
        <end position="536"/>
    </location>
</feature>
<dbReference type="InterPro" id="IPR003961">
    <property type="entry name" value="FN3_dom"/>
</dbReference>
<dbReference type="InterPro" id="IPR001357">
    <property type="entry name" value="BRCT_dom"/>
</dbReference>
<keyword evidence="5" id="KW-1185">Reference proteome</keyword>
<dbReference type="GO" id="GO:0034044">
    <property type="term" value="C:exomer complex"/>
    <property type="evidence" value="ECO:0007669"/>
    <property type="project" value="TreeGrafter"/>
</dbReference>
<dbReference type="SUPFAM" id="SSF49265">
    <property type="entry name" value="Fibronectin type III"/>
    <property type="match status" value="1"/>
</dbReference>
<feature type="region of interest" description="Disordered" evidence="1">
    <location>
        <begin position="515"/>
        <end position="655"/>
    </location>
</feature>
<evidence type="ECO:0000256" key="1">
    <source>
        <dbReference type="SAM" id="MobiDB-lite"/>
    </source>
</evidence>
<dbReference type="PANTHER" id="PTHR47351">
    <property type="entry name" value="CHITIN BIOSYNTHESIS PROTEIN CHS5"/>
    <property type="match status" value="1"/>
</dbReference>
<dbReference type="InterPro" id="IPR013783">
    <property type="entry name" value="Ig-like_fold"/>
</dbReference>
<dbReference type="InterPro" id="IPR031669">
    <property type="entry name" value="Fn3_2"/>
</dbReference>
<dbReference type="Pfam" id="PF16893">
    <property type="entry name" value="fn3_2"/>
    <property type="match status" value="1"/>
</dbReference>
<dbReference type="Pfam" id="PF16892">
    <property type="entry name" value="CHS5_N"/>
    <property type="match status" value="1"/>
</dbReference>
<dbReference type="Gene3D" id="3.40.50.10190">
    <property type="entry name" value="BRCT domain"/>
    <property type="match status" value="1"/>
</dbReference>
<feature type="compositionally biased region" description="Acidic residues" evidence="1">
    <location>
        <begin position="576"/>
        <end position="590"/>
    </location>
</feature>
<dbReference type="InterPro" id="IPR036116">
    <property type="entry name" value="FN3_sf"/>
</dbReference>
<dbReference type="GO" id="GO:0005802">
    <property type="term" value="C:trans-Golgi network"/>
    <property type="evidence" value="ECO:0007669"/>
    <property type="project" value="TreeGrafter"/>
</dbReference>